<sequence>MVEPSSLGRTHLLNEPVRTQPSGILTPDKKSSMAILNNACFKNAMAASLVVALIGGPCFNLLDIPDVPGLVILDIVMVIATLMFCVELVLNWTATTAYRWSFFFTMDVIGTLSMVFEISFLLGQSEMVHAVVLRSARAAKLGARSSRVFKLVLCCSLIMRYGGTRPDAEKPQFEAKVLAQRLMSSIATRVAMLTIFLISVVPLLELPNFPREDQSMVLWARNLEEAFAAQNATSFLKQASDMVEFYQNDDYAPYAIEGFGDYSLDAAVAKPSRSRNDVRIEVSECVLTRSSCHSTMKAAILFNFTNAGRISAAMEITLVFVIVLVMMFMTIDLGTVLNDLLVKPLEFVAFRLCDSLVLDERAGLIGELTVMQMSLKTECGFAPGPKSGRQRDVFPLAPVTGLEHKPAGMLVGRWRVLMSFVNVIVAALNWLYGVKQGARAPAKHTACQRAVVANVVARANSVLVRLQTVEDGSWERFLPDFVARPLRPAAVASSFQDLVADRVDNLEAAALCDPLPHLPPDVQSKLCGESKIVAATAENLDCFEAVPHGSREEYAKLVVKQLRCGKLGLSTWCKAGGTTFAVGKPGGSRLREVWDGRRVSEASARPPKPRHLASPTALTFLECTQEHPLRLSKRDASCWFDQLKLPQSLRMYMAKPALSAAELCKAGMPVHEQQHHLEAGQTWCEGPLFPLHHVWPMGFSWSSYVAQEEMLSVCEEAGIPQSALMACDQETPTAFELVAAVATDDVMIFSNAGPGATSKAARNFDASMEARGAVRNSAKDVNDELCGTCVGVDLDNGCFLDVPGARFMAMILAFLHLHACRVASPKDVQQLLGALQWFDLLVRPKLSVYSSIYKFTLPGDGHAALLPAEVVAELACSLCLGVFWRCDLRRPFLPLVGATDASTSYGFGASCIRATSSVARKLARVAEKQGAFVVMDGGAAETLGGDRLTKAHQLNMKLEHFSDIFSVRCKFPAHINVLEGEAFVLFLRWLLRTKSHHSARVVVLLDSAVLLGAAAKGRSSSQLNRLLRKVAALTLAGSLQAHLIFVPSSENPAEKMLAGLKGSAQSLMNSLGTTIGMDLQTAGASDDELQEEDDESRATELELIERTLQKLSRIAGQALNKNEISKEEMAKKSEYEKAVLVEMMGVKVAEEQVEQAPAQLAAWAVSLNGVKKDREVKLQSWNFDVLNMEPPELDEAIMHIFFDSEFGVAPMFCDEGIFPAFVEAVKPEYLDVPYHCFAHACDVLHTVFRLLSLAASRLWLTPAEQYALLVSALCHDMGHFGKTNPFLVETGHELAIRYNDKSPLENMHCAKLFQICQDPSKNAFGKASKELYKEARKVAVAAILHTDNANHFAMVKDLSQVYESQDASCEAQAGFGTEAEKVLCQDYRLKVLEPNKLLWLELFLHLADVSNPLKPFQLSRAWAHRVLDEFFLQGDEEKRLGLPVGMLNDRDKVNRPGSQHGFINFLVAPLVHQSVNLFPAFTALHAEMSSNLEMWCAEWTREAHPSEEERAKKAEDIQKCKETSEKLQERLKPKTPCKPPTTDRRSFRWRGQETE</sequence>
<evidence type="ECO:0000256" key="4">
    <source>
        <dbReference type="PIRSR" id="PIRSR623088-2"/>
    </source>
</evidence>
<keyword evidence="8" id="KW-0812">Transmembrane</keyword>
<dbReference type="GO" id="GO:0007165">
    <property type="term" value="P:signal transduction"/>
    <property type="evidence" value="ECO:0007669"/>
    <property type="project" value="InterPro"/>
</dbReference>
<evidence type="ECO:0000259" key="9">
    <source>
        <dbReference type="PROSITE" id="PS51845"/>
    </source>
</evidence>
<feature type="compositionally biased region" description="Basic and acidic residues" evidence="7">
    <location>
        <begin position="1541"/>
        <end position="1555"/>
    </location>
</feature>
<dbReference type="PANTHER" id="PTHR11347">
    <property type="entry name" value="CYCLIC NUCLEOTIDE PHOSPHODIESTERASE"/>
    <property type="match status" value="1"/>
</dbReference>
<accession>A0A1Q9EKP0</accession>
<comment type="caution">
    <text evidence="10">The sequence shown here is derived from an EMBL/GenBank/DDBJ whole genome shotgun (WGS) entry which is preliminary data.</text>
</comment>
<protein>
    <recommendedName>
        <fullName evidence="6">Phosphodiesterase</fullName>
        <ecNumber evidence="6">3.1.4.-</ecNumber>
    </recommendedName>
</protein>
<evidence type="ECO:0000256" key="2">
    <source>
        <dbReference type="ARBA" id="ARBA00022801"/>
    </source>
</evidence>
<dbReference type="Proteomes" id="UP000186817">
    <property type="component" value="Unassembled WGS sequence"/>
</dbReference>
<dbReference type="PROSITE" id="PS51845">
    <property type="entry name" value="PDEASE_I_2"/>
    <property type="match status" value="1"/>
</dbReference>
<evidence type="ECO:0000256" key="1">
    <source>
        <dbReference type="ARBA" id="ARBA00022723"/>
    </source>
</evidence>
<feature type="binding site" evidence="4">
    <location>
        <position position="1408"/>
    </location>
    <ligand>
        <name>AMP</name>
        <dbReference type="ChEBI" id="CHEBI:456215"/>
    </ligand>
</feature>
<dbReference type="EC" id="3.1.4.-" evidence="6"/>
<dbReference type="Pfam" id="PF00233">
    <property type="entry name" value="PDEase_I"/>
    <property type="match status" value="1"/>
</dbReference>
<dbReference type="Gene3D" id="1.10.1300.10">
    <property type="entry name" value="3'5'-cyclic nucleotide phosphodiesterase, catalytic domain"/>
    <property type="match status" value="1"/>
</dbReference>
<dbReference type="GO" id="GO:0046872">
    <property type="term" value="F:metal ion binding"/>
    <property type="evidence" value="ECO:0007669"/>
    <property type="project" value="UniProtKB-KW"/>
</dbReference>
<dbReference type="InterPro" id="IPR036971">
    <property type="entry name" value="PDEase_catalytic_dom_sf"/>
</dbReference>
<reference evidence="10 11" key="1">
    <citation type="submission" date="2016-02" db="EMBL/GenBank/DDBJ databases">
        <title>Genome analysis of coral dinoflagellate symbionts highlights evolutionary adaptations to a symbiotic lifestyle.</title>
        <authorList>
            <person name="Aranda M."/>
            <person name="Li Y."/>
            <person name="Liew Y.J."/>
            <person name="Baumgarten S."/>
            <person name="Simakov O."/>
            <person name="Wilson M."/>
            <person name="Piel J."/>
            <person name="Ashoor H."/>
            <person name="Bougouffa S."/>
            <person name="Bajic V.B."/>
            <person name="Ryu T."/>
            <person name="Ravasi T."/>
            <person name="Bayer T."/>
            <person name="Micklem G."/>
            <person name="Kim H."/>
            <person name="Bhak J."/>
            <person name="Lajeunesse T.C."/>
            <person name="Voolstra C.R."/>
        </authorList>
    </citation>
    <scope>NUCLEOTIDE SEQUENCE [LARGE SCALE GENOMIC DNA]</scope>
    <source>
        <strain evidence="10 11">CCMP2467</strain>
    </source>
</reference>
<evidence type="ECO:0000256" key="8">
    <source>
        <dbReference type="SAM" id="Phobius"/>
    </source>
</evidence>
<dbReference type="PRINTS" id="PR00387">
    <property type="entry name" value="PDIESTERASE1"/>
</dbReference>
<dbReference type="InterPro" id="IPR023088">
    <property type="entry name" value="PDEase"/>
</dbReference>
<feature type="binding site" evidence="5">
    <location>
        <position position="1276"/>
    </location>
    <ligand>
        <name>Zn(2+)</name>
        <dbReference type="ChEBI" id="CHEBI:29105"/>
        <label>2</label>
    </ligand>
</feature>
<keyword evidence="8" id="KW-1133">Transmembrane helix</keyword>
<comment type="similarity">
    <text evidence="6">Belongs to the cyclic nucleotide phosphodiesterase family.</text>
</comment>
<gene>
    <name evidence="10" type="primary">PDE9A</name>
    <name evidence="10" type="ORF">AK812_SmicGene8527</name>
</gene>
<comment type="cofactor">
    <cofactor evidence="6">
        <name>a divalent metal cation</name>
        <dbReference type="ChEBI" id="CHEBI:60240"/>
    </cofactor>
    <text evidence="6">Binds 2 divalent metal cations per subunit. Site 1 may preferentially bind zinc ions, while site 2 has a preference for magnesium and/or manganese ions.</text>
</comment>
<feature type="binding site" evidence="4">
    <location>
        <begin position="1235"/>
        <end position="1239"/>
    </location>
    <ligand>
        <name>AMP</name>
        <dbReference type="ChEBI" id="CHEBI:456215"/>
    </ligand>
</feature>
<keyword evidence="1 5" id="KW-0479">Metal-binding</keyword>
<dbReference type="GO" id="GO:0004114">
    <property type="term" value="F:3',5'-cyclic-nucleotide phosphodiesterase activity"/>
    <property type="evidence" value="ECO:0007669"/>
    <property type="project" value="InterPro"/>
</dbReference>
<feature type="active site" description="Proton donor" evidence="3">
    <location>
        <position position="1235"/>
    </location>
</feature>
<dbReference type="CDD" id="cd00077">
    <property type="entry name" value="HDc"/>
    <property type="match status" value="1"/>
</dbReference>
<keyword evidence="8" id="KW-0472">Membrane</keyword>
<dbReference type="PROSITE" id="PS00126">
    <property type="entry name" value="PDEASE_I_1"/>
    <property type="match status" value="1"/>
</dbReference>
<feature type="binding site" evidence="5">
    <location>
        <position position="1275"/>
    </location>
    <ligand>
        <name>Zn(2+)</name>
        <dbReference type="ChEBI" id="CHEBI:29105"/>
        <label>1</label>
    </ligand>
</feature>
<feature type="compositionally biased region" description="Basic and acidic residues" evidence="7">
    <location>
        <begin position="1523"/>
        <end position="1532"/>
    </location>
</feature>
<feature type="binding site" evidence="5">
    <location>
        <position position="1239"/>
    </location>
    <ligand>
        <name>Zn(2+)</name>
        <dbReference type="ChEBI" id="CHEBI:29105"/>
        <label>1</label>
    </ligand>
</feature>
<dbReference type="InterPro" id="IPR023174">
    <property type="entry name" value="PDEase_CS"/>
</dbReference>
<keyword evidence="2 6" id="KW-0378">Hydrolase</keyword>
<dbReference type="OrthoDB" id="189220at2759"/>
<keyword evidence="11" id="KW-1185">Reference proteome</keyword>
<dbReference type="InterPro" id="IPR003607">
    <property type="entry name" value="HD/PDEase_dom"/>
</dbReference>
<dbReference type="InterPro" id="IPR002073">
    <property type="entry name" value="PDEase_catalytic_dom"/>
</dbReference>
<evidence type="ECO:0000256" key="3">
    <source>
        <dbReference type="PIRSR" id="PIRSR623088-1"/>
    </source>
</evidence>
<evidence type="ECO:0000256" key="6">
    <source>
        <dbReference type="RuleBase" id="RU363067"/>
    </source>
</evidence>
<name>A0A1Q9EKP0_SYMMI</name>
<evidence type="ECO:0000256" key="5">
    <source>
        <dbReference type="PIRSR" id="PIRSR623088-3"/>
    </source>
</evidence>
<feature type="transmembrane region" description="Helical" evidence="8">
    <location>
        <begin position="186"/>
        <end position="206"/>
    </location>
</feature>
<feature type="binding site" evidence="5">
    <location>
        <position position="1408"/>
    </location>
    <ligand>
        <name>Zn(2+)</name>
        <dbReference type="ChEBI" id="CHEBI:29105"/>
        <label>1</label>
    </ligand>
</feature>
<feature type="transmembrane region" description="Helical" evidence="8">
    <location>
        <begin position="102"/>
        <end position="122"/>
    </location>
</feature>
<feature type="transmembrane region" description="Helical" evidence="8">
    <location>
        <begin position="68"/>
        <end position="90"/>
    </location>
</feature>
<proteinExistence type="inferred from homology"/>
<feature type="binding site" evidence="4">
    <location>
        <position position="1459"/>
    </location>
    <ligand>
        <name>AMP</name>
        <dbReference type="ChEBI" id="CHEBI:456215"/>
    </ligand>
</feature>
<feature type="binding site" evidence="5">
    <location>
        <position position="1276"/>
    </location>
    <ligand>
        <name>Zn(2+)</name>
        <dbReference type="ChEBI" id="CHEBI:29105"/>
        <label>1</label>
    </ligand>
</feature>
<feature type="transmembrane region" description="Helical" evidence="8">
    <location>
        <begin position="316"/>
        <end position="337"/>
    </location>
</feature>
<dbReference type="EMBL" id="LSRX01000126">
    <property type="protein sequence ID" value="OLQ08013.1"/>
    <property type="molecule type" value="Genomic_DNA"/>
</dbReference>
<dbReference type="SUPFAM" id="SSF109604">
    <property type="entry name" value="HD-domain/PDEase-like"/>
    <property type="match status" value="1"/>
</dbReference>
<evidence type="ECO:0000313" key="10">
    <source>
        <dbReference type="EMBL" id="OLQ08013.1"/>
    </source>
</evidence>
<evidence type="ECO:0000256" key="7">
    <source>
        <dbReference type="SAM" id="MobiDB-lite"/>
    </source>
</evidence>
<feature type="binding site" evidence="4">
    <location>
        <position position="1276"/>
    </location>
    <ligand>
        <name>AMP</name>
        <dbReference type="ChEBI" id="CHEBI:456215"/>
    </ligand>
</feature>
<feature type="transmembrane region" description="Helical" evidence="8">
    <location>
        <begin position="39"/>
        <end position="62"/>
    </location>
</feature>
<organism evidence="10 11">
    <name type="scientific">Symbiodinium microadriaticum</name>
    <name type="common">Dinoflagellate</name>
    <name type="synonym">Zooxanthella microadriatica</name>
    <dbReference type="NCBI Taxonomy" id="2951"/>
    <lineage>
        <taxon>Eukaryota</taxon>
        <taxon>Sar</taxon>
        <taxon>Alveolata</taxon>
        <taxon>Dinophyceae</taxon>
        <taxon>Suessiales</taxon>
        <taxon>Symbiodiniaceae</taxon>
        <taxon>Symbiodinium</taxon>
    </lineage>
</organism>
<feature type="region of interest" description="Disordered" evidence="7">
    <location>
        <begin position="1523"/>
        <end position="1555"/>
    </location>
</feature>
<evidence type="ECO:0000313" key="11">
    <source>
        <dbReference type="Proteomes" id="UP000186817"/>
    </source>
</evidence>
<feature type="domain" description="PDEase" evidence="9">
    <location>
        <begin position="1148"/>
        <end position="1506"/>
    </location>
</feature>